<protein>
    <submittedName>
        <fullName evidence="2">Uncharacterized protein</fullName>
    </submittedName>
</protein>
<evidence type="ECO:0000313" key="3">
    <source>
        <dbReference type="Proteomes" id="UP000054270"/>
    </source>
</evidence>
<proteinExistence type="predicted"/>
<feature type="compositionally biased region" description="Polar residues" evidence="1">
    <location>
        <begin position="94"/>
        <end position="106"/>
    </location>
</feature>
<name>A0A0D2L2H4_HYPSF</name>
<feature type="region of interest" description="Disordered" evidence="1">
    <location>
        <begin position="90"/>
        <end position="111"/>
    </location>
</feature>
<organism evidence="2 3">
    <name type="scientific">Hypholoma sublateritium (strain FD-334 SS-4)</name>
    <dbReference type="NCBI Taxonomy" id="945553"/>
    <lineage>
        <taxon>Eukaryota</taxon>
        <taxon>Fungi</taxon>
        <taxon>Dikarya</taxon>
        <taxon>Basidiomycota</taxon>
        <taxon>Agaricomycotina</taxon>
        <taxon>Agaricomycetes</taxon>
        <taxon>Agaricomycetidae</taxon>
        <taxon>Agaricales</taxon>
        <taxon>Agaricineae</taxon>
        <taxon>Strophariaceae</taxon>
        <taxon>Hypholoma</taxon>
    </lineage>
</organism>
<sequence>MCAAPPIKSLPDDWITTSCGVVALTAIINYEIIPYNLIFLAVYSSLSNLTHPPLFPFPPCTSRASPRDPTHYVHVLNHAGRFMGRTQALGGETKPTTHLHANNSREGAQRARTPILRVESAGDVARDASWGIHRAEYHIKMAFNVPDTDRIRQRLSLGEIS</sequence>
<dbReference type="AlphaFoldDB" id="A0A0D2L2H4"/>
<dbReference type="Proteomes" id="UP000054270">
    <property type="component" value="Unassembled WGS sequence"/>
</dbReference>
<evidence type="ECO:0000313" key="2">
    <source>
        <dbReference type="EMBL" id="KJA20912.1"/>
    </source>
</evidence>
<dbReference type="EMBL" id="KN817562">
    <property type="protein sequence ID" value="KJA20912.1"/>
    <property type="molecule type" value="Genomic_DNA"/>
</dbReference>
<reference evidence="3" key="1">
    <citation type="submission" date="2014-04" db="EMBL/GenBank/DDBJ databases">
        <title>Evolutionary Origins and Diversification of the Mycorrhizal Mutualists.</title>
        <authorList>
            <consortium name="DOE Joint Genome Institute"/>
            <consortium name="Mycorrhizal Genomics Consortium"/>
            <person name="Kohler A."/>
            <person name="Kuo A."/>
            <person name="Nagy L.G."/>
            <person name="Floudas D."/>
            <person name="Copeland A."/>
            <person name="Barry K.W."/>
            <person name="Cichocki N."/>
            <person name="Veneault-Fourrey C."/>
            <person name="LaButti K."/>
            <person name="Lindquist E.A."/>
            <person name="Lipzen A."/>
            <person name="Lundell T."/>
            <person name="Morin E."/>
            <person name="Murat C."/>
            <person name="Riley R."/>
            <person name="Ohm R."/>
            <person name="Sun H."/>
            <person name="Tunlid A."/>
            <person name="Henrissat B."/>
            <person name="Grigoriev I.V."/>
            <person name="Hibbett D.S."/>
            <person name="Martin F."/>
        </authorList>
    </citation>
    <scope>NUCLEOTIDE SEQUENCE [LARGE SCALE GENOMIC DNA]</scope>
    <source>
        <strain evidence="3">FD-334 SS-4</strain>
    </source>
</reference>
<evidence type="ECO:0000256" key="1">
    <source>
        <dbReference type="SAM" id="MobiDB-lite"/>
    </source>
</evidence>
<keyword evidence="3" id="KW-1185">Reference proteome</keyword>
<gene>
    <name evidence="2" type="ORF">HYPSUDRAFT_216615</name>
</gene>
<accession>A0A0D2L2H4</accession>